<name>A0A7Y2L5P5_9THEO</name>
<dbReference type="Proteomes" id="UP000529861">
    <property type="component" value="Unassembled WGS sequence"/>
</dbReference>
<accession>A0A7Y2L5P5</accession>
<dbReference type="EMBL" id="JABEQB010000001">
    <property type="protein sequence ID" value="NNG65730.1"/>
    <property type="molecule type" value="Genomic_DNA"/>
</dbReference>
<protein>
    <submittedName>
        <fullName evidence="1">Uncharacterized protein</fullName>
    </submittedName>
</protein>
<sequence length="53" mass="6124">MYAPNANDAAVDWNAIWDYKFKNTSKDITFIRTIETDTFIAGYFETLGKKIIT</sequence>
<proteinExistence type="predicted"/>
<gene>
    <name evidence="1" type="ORF">HKI81_00450</name>
</gene>
<organism evidence="1 2">
    <name type="scientific">Caldanaerobacter subterraneus</name>
    <dbReference type="NCBI Taxonomy" id="911092"/>
    <lineage>
        <taxon>Bacteria</taxon>
        <taxon>Bacillati</taxon>
        <taxon>Bacillota</taxon>
        <taxon>Clostridia</taxon>
        <taxon>Thermoanaerobacterales</taxon>
        <taxon>Thermoanaerobacteraceae</taxon>
        <taxon>Caldanaerobacter</taxon>
    </lineage>
</organism>
<evidence type="ECO:0000313" key="1">
    <source>
        <dbReference type="EMBL" id="NNG65730.1"/>
    </source>
</evidence>
<evidence type="ECO:0000313" key="2">
    <source>
        <dbReference type="Proteomes" id="UP000529861"/>
    </source>
</evidence>
<dbReference type="AlphaFoldDB" id="A0A7Y2L5P5"/>
<reference evidence="1 2" key="1">
    <citation type="submission" date="2020-04" db="EMBL/GenBank/DDBJ databases">
        <title>Draft genome sequence of Caldanaerobacter sunterraneus. strain 1523vc isolated from Griffin hot spring, Kamchatka, Russia.</title>
        <authorList>
            <person name="Toshchakov S.V."/>
            <person name="Podosokorskaya O.A."/>
            <person name="Kublanov I.V."/>
            <person name="Korzhenkov A."/>
            <person name="Patrushev M.V."/>
        </authorList>
    </citation>
    <scope>NUCLEOTIDE SEQUENCE [LARGE SCALE GENOMIC DNA]</scope>
    <source>
        <strain evidence="1 2">1523vc</strain>
    </source>
</reference>
<comment type="caution">
    <text evidence="1">The sequence shown here is derived from an EMBL/GenBank/DDBJ whole genome shotgun (WGS) entry which is preliminary data.</text>
</comment>